<dbReference type="Pfam" id="PF12710">
    <property type="entry name" value="HAD"/>
    <property type="match status" value="1"/>
</dbReference>
<organism evidence="10">
    <name type="scientific">Aureococcus anophagefferens</name>
    <name type="common">Harmful bloom alga</name>
    <dbReference type="NCBI Taxonomy" id="44056"/>
    <lineage>
        <taxon>Eukaryota</taxon>
        <taxon>Sar</taxon>
        <taxon>Stramenopiles</taxon>
        <taxon>Ochrophyta</taxon>
        <taxon>Pelagophyceae</taxon>
        <taxon>Pelagomonadales</taxon>
        <taxon>Pelagomonadaceae</taxon>
        <taxon>Aureococcus</taxon>
    </lineage>
</organism>
<evidence type="ECO:0000256" key="8">
    <source>
        <dbReference type="ARBA" id="ARBA00023299"/>
    </source>
</evidence>
<dbReference type="OMA" id="ANYFIGF"/>
<dbReference type="GO" id="GO:0005737">
    <property type="term" value="C:cytoplasm"/>
    <property type="evidence" value="ECO:0007669"/>
    <property type="project" value="TreeGrafter"/>
</dbReference>
<dbReference type="SUPFAM" id="SSF56784">
    <property type="entry name" value="HAD-like"/>
    <property type="match status" value="1"/>
</dbReference>
<keyword evidence="6" id="KW-0378">Hydrolase</keyword>
<evidence type="ECO:0000313" key="10">
    <source>
        <dbReference type="Proteomes" id="UP000002729"/>
    </source>
</evidence>
<dbReference type="GO" id="GO:0000287">
    <property type="term" value="F:magnesium ion binding"/>
    <property type="evidence" value="ECO:0007669"/>
    <property type="project" value="TreeGrafter"/>
</dbReference>
<dbReference type="Proteomes" id="UP000002729">
    <property type="component" value="Unassembled WGS sequence"/>
</dbReference>
<dbReference type="OrthoDB" id="27226at2759"/>
<dbReference type="AlphaFoldDB" id="F0YAI7"/>
<dbReference type="InterPro" id="IPR036412">
    <property type="entry name" value="HAD-like_sf"/>
</dbReference>
<evidence type="ECO:0000256" key="4">
    <source>
        <dbReference type="ARBA" id="ARBA00022605"/>
    </source>
</evidence>
<name>F0YAI7_AURAN</name>
<dbReference type="InterPro" id="IPR050582">
    <property type="entry name" value="HAD-like_SerB"/>
</dbReference>
<sequence>MATAQSIEATKVALRGADADSTLISEEGIDVLAAHCGAGEAVAAWTAKAMGGGVKFEDALAARLELIEPSRADVEACLAAHPPQVTPGAEALCAALAARGTLVYVVSGGFRCMIEPTALSSFGVPSDRVFANHILWDEAGNYVGFDEAEPTSRDGGKPKVVGMLKAAGAKTVVMVGDGATDAQAKPPADAFLGFGGVAVRDVVRDSADWFVTDFADVVAALDAP</sequence>
<evidence type="ECO:0000313" key="9">
    <source>
        <dbReference type="EMBL" id="EGB07939.1"/>
    </source>
</evidence>
<evidence type="ECO:0000256" key="7">
    <source>
        <dbReference type="ARBA" id="ARBA00022842"/>
    </source>
</evidence>
<evidence type="ECO:0000256" key="5">
    <source>
        <dbReference type="ARBA" id="ARBA00022723"/>
    </source>
</evidence>
<accession>F0YAI7</accession>
<dbReference type="Gene3D" id="3.40.50.1000">
    <property type="entry name" value="HAD superfamily/HAD-like"/>
    <property type="match status" value="1"/>
</dbReference>
<dbReference type="Gene3D" id="1.10.150.210">
    <property type="entry name" value="Phosphoserine phosphatase, domain 2"/>
    <property type="match status" value="1"/>
</dbReference>
<evidence type="ECO:0000256" key="6">
    <source>
        <dbReference type="ARBA" id="ARBA00022801"/>
    </source>
</evidence>
<keyword evidence="5" id="KW-0479">Metal-binding</keyword>
<dbReference type="EMBL" id="GL833129">
    <property type="protein sequence ID" value="EGB07939.1"/>
    <property type="molecule type" value="Genomic_DNA"/>
</dbReference>
<dbReference type="GO" id="GO:0036424">
    <property type="term" value="F:L-phosphoserine phosphatase activity"/>
    <property type="evidence" value="ECO:0007669"/>
    <property type="project" value="TreeGrafter"/>
</dbReference>
<dbReference type="KEGG" id="aaf:AURANDRAFT_59056"/>
<protein>
    <recommendedName>
        <fullName evidence="3">phosphoserine phosphatase</fullName>
        <ecNumber evidence="3">3.1.3.3</ecNumber>
    </recommendedName>
</protein>
<keyword evidence="4" id="KW-0028">Amino-acid biosynthesis</keyword>
<dbReference type="PANTHER" id="PTHR43344">
    <property type="entry name" value="PHOSPHOSERINE PHOSPHATASE"/>
    <property type="match status" value="1"/>
</dbReference>
<comment type="cofactor">
    <cofactor evidence="1">
        <name>Mg(2+)</name>
        <dbReference type="ChEBI" id="CHEBI:18420"/>
    </cofactor>
</comment>
<dbReference type="InParanoid" id="F0YAI7"/>
<gene>
    <name evidence="9" type="ORF">AURANDRAFT_59056</name>
</gene>
<evidence type="ECO:0000256" key="3">
    <source>
        <dbReference type="ARBA" id="ARBA00012640"/>
    </source>
</evidence>
<dbReference type="EC" id="3.1.3.3" evidence="3"/>
<proteinExistence type="predicted"/>
<reference evidence="9 10" key="1">
    <citation type="journal article" date="2011" name="Proc. Natl. Acad. Sci. U.S.A.">
        <title>Niche of harmful alga Aureococcus anophagefferens revealed through ecogenomics.</title>
        <authorList>
            <person name="Gobler C.J."/>
            <person name="Berry D.L."/>
            <person name="Dyhrman S.T."/>
            <person name="Wilhelm S.W."/>
            <person name="Salamov A."/>
            <person name="Lobanov A.V."/>
            <person name="Zhang Y."/>
            <person name="Collier J.L."/>
            <person name="Wurch L.L."/>
            <person name="Kustka A.B."/>
            <person name="Dill B.D."/>
            <person name="Shah M."/>
            <person name="VerBerkmoes N.C."/>
            <person name="Kuo A."/>
            <person name="Terry A."/>
            <person name="Pangilinan J."/>
            <person name="Lindquist E.A."/>
            <person name="Lucas S."/>
            <person name="Paulsen I.T."/>
            <person name="Hattenrath-Lehmann T.K."/>
            <person name="Talmage S.C."/>
            <person name="Walker E.A."/>
            <person name="Koch F."/>
            <person name="Burson A.M."/>
            <person name="Marcoval M.A."/>
            <person name="Tang Y.Z."/>
            <person name="Lecleir G.R."/>
            <person name="Coyne K.J."/>
            <person name="Berg G.M."/>
            <person name="Bertrand E.M."/>
            <person name="Saito M.A."/>
            <person name="Gladyshev V.N."/>
            <person name="Grigoriev I.V."/>
        </authorList>
    </citation>
    <scope>NUCLEOTIDE SEQUENCE [LARGE SCALE GENOMIC DNA]</scope>
    <source>
        <strain evidence="10">CCMP 1984</strain>
    </source>
</reference>
<comment type="pathway">
    <text evidence="2">Amino-acid biosynthesis; L-serine biosynthesis; L-serine from 3-phospho-D-glycerate: step 3/3.</text>
</comment>
<dbReference type="FunFam" id="1.10.150.210:FF:000003">
    <property type="entry name" value="Phosphoserine phosphatase SerB"/>
    <property type="match status" value="1"/>
</dbReference>
<keyword evidence="7" id="KW-0460">Magnesium</keyword>
<dbReference type="NCBIfam" id="TIGR01488">
    <property type="entry name" value="HAD-SF-IB"/>
    <property type="match status" value="1"/>
</dbReference>
<dbReference type="PANTHER" id="PTHR43344:SF2">
    <property type="entry name" value="PHOSPHOSERINE PHOSPHATASE"/>
    <property type="match status" value="1"/>
</dbReference>
<dbReference type="RefSeq" id="XP_009037312.1">
    <property type="nucleotide sequence ID" value="XM_009039064.1"/>
</dbReference>
<evidence type="ECO:0000256" key="2">
    <source>
        <dbReference type="ARBA" id="ARBA00005135"/>
    </source>
</evidence>
<dbReference type="InterPro" id="IPR023214">
    <property type="entry name" value="HAD_sf"/>
</dbReference>
<keyword evidence="8" id="KW-0718">Serine biosynthesis</keyword>
<dbReference type="eggNOG" id="KOG1615">
    <property type="taxonomic scope" value="Eukaryota"/>
</dbReference>
<dbReference type="GeneID" id="20222717"/>
<dbReference type="GO" id="GO:0006564">
    <property type="term" value="P:L-serine biosynthetic process"/>
    <property type="evidence" value="ECO:0007669"/>
    <property type="project" value="UniProtKB-KW"/>
</dbReference>
<evidence type="ECO:0000256" key="1">
    <source>
        <dbReference type="ARBA" id="ARBA00001946"/>
    </source>
</evidence>
<keyword evidence="10" id="KW-1185">Reference proteome</keyword>